<keyword evidence="5" id="KW-0206">Cytoskeleton</keyword>
<evidence type="ECO:0000256" key="7">
    <source>
        <dbReference type="RuleBase" id="RU003909"/>
    </source>
</evidence>
<dbReference type="InterPro" id="IPR048278">
    <property type="entry name" value="PFN"/>
</dbReference>
<dbReference type="CDD" id="cd00148">
    <property type="entry name" value="PROF"/>
    <property type="match status" value="1"/>
</dbReference>
<gene>
    <name evidence="9" type="primary">PFN2</name>
</gene>
<comment type="similarity">
    <text evidence="2 7">Belongs to the profilin family.</text>
</comment>
<protein>
    <recommendedName>
        <fullName evidence="7">Profilin</fullName>
    </recommendedName>
</protein>
<evidence type="ECO:0000256" key="4">
    <source>
        <dbReference type="ARBA" id="ARBA00023203"/>
    </source>
</evidence>
<dbReference type="Pfam" id="PF00235">
    <property type="entry name" value="Profilin"/>
    <property type="match status" value="1"/>
</dbReference>
<dbReference type="AlphaFoldDB" id="A0A5F7ZUG3"/>
<organism evidence="9 10">
    <name type="scientific">Macaca mulatta</name>
    <name type="common">Rhesus macaque</name>
    <dbReference type="NCBI Taxonomy" id="9544"/>
    <lineage>
        <taxon>Eukaryota</taxon>
        <taxon>Metazoa</taxon>
        <taxon>Chordata</taxon>
        <taxon>Craniata</taxon>
        <taxon>Vertebrata</taxon>
        <taxon>Euteleostomi</taxon>
        <taxon>Mammalia</taxon>
        <taxon>Eutheria</taxon>
        <taxon>Euarchontoglires</taxon>
        <taxon>Primates</taxon>
        <taxon>Haplorrhini</taxon>
        <taxon>Catarrhini</taxon>
        <taxon>Cercopithecidae</taxon>
        <taxon>Cercopithecinae</taxon>
        <taxon>Macaca</taxon>
    </lineage>
</organism>
<evidence type="ECO:0000313" key="10">
    <source>
        <dbReference type="Proteomes" id="UP000006718"/>
    </source>
</evidence>
<dbReference type="Bgee" id="ENSMMUG00000049324">
    <property type="expression patterns" value="Expressed in Ammon's horn and 21 other cell types or tissues"/>
</dbReference>
<evidence type="ECO:0000256" key="2">
    <source>
        <dbReference type="ARBA" id="ARBA00010058"/>
    </source>
</evidence>
<reference evidence="9" key="3">
    <citation type="submission" date="2025-08" db="UniProtKB">
        <authorList>
            <consortium name="Ensembl"/>
        </authorList>
    </citation>
    <scope>IDENTIFICATION</scope>
    <source>
        <strain evidence="9">17573</strain>
    </source>
</reference>
<reference evidence="9" key="2">
    <citation type="submission" date="2019-01" db="EMBL/GenBank/DDBJ databases">
        <authorList>
            <person name="Graves T."/>
            <person name="Eichler E.E."/>
            <person name="Wilson R.K."/>
        </authorList>
    </citation>
    <scope>NUCLEOTIDE SEQUENCE [LARGE SCALE GENOMIC DNA]</scope>
    <source>
        <strain evidence="9">17573</strain>
    </source>
</reference>
<dbReference type="GeneTree" id="ENSGT00940000153664"/>
<reference evidence="9" key="4">
    <citation type="submission" date="2025-09" db="UniProtKB">
        <authorList>
            <consortium name="Ensembl"/>
        </authorList>
    </citation>
    <scope>IDENTIFICATION</scope>
    <source>
        <strain evidence="9">17573</strain>
    </source>
</reference>
<dbReference type="Proteomes" id="UP000006718">
    <property type="component" value="Chromosome 2"/>
</dbReference>
<feature type="compositionally biased region" description="Low complexity" evidence="8">
    <location>
        <begin position="163"/>
        <end position="177"/>
    </location>
</feature>
<dbReference type="STRING" id="9544.ENSMMUP00000068278"/>
<evidence type="ECO:0000256" key="5">
    <source>
        <dbReference type="ARBA" id="ARBA00023212"/>
    </source>
</evidence>
<dbReference type="ExpressionAtlas" id="A0A5F7ZUG3">
    <property type="expression patterns" value="baseline"/>
</dbReference>
<dbReference type="SUPFAM" id="SSF55770">
    <property type="entry name" value="Profilin (actin-binding protein)"/>
    <property type="match status" value="1"/>
</dbReference>
<keyword evidence="3" id="KW-0963">Cytoplasm</keyword>
<dbReference type="InterPro" id="IPR005454">
    <property type="entry name" value="Profilin1/2/3_vertebrate"/>
</dbReference>
<dbReference type="Ensembl" id="ENSMMUT00000088768.1">
    <property type="protein sequence ID" value="ENSMMUP00000068278.1"/>
    <property type="gene ID" value="ENSMMUG00000049324.1"/>
</dbReference>
<dbReference type="PANTHER" id="PTHR13936">
    <property type="entry name" value="PROFILIN"/>
    <property type="match status" value="1"/>
</dbReference>
<feature type="compositionally biased region" description="Low complexity" evidence="8">
    <location>
        <begin position="93"/>
        <end position="106"/>
    </location>
</feature>
<evidence type="ECO:0000256" key="8">
    <source>
        <dbReference type="SAM" id="MobiDB-lite"/>
    </source>
</evidence>
<dbReference type="InParanoid" id="A0A5F7ZUG3"/>
<accession>A0A5F7ZUG3</accession>
<keyword evidence="10" id="KW-1185">Reference proteome</keyword>
<feature type="region of interest" description="Disordered" evidence="8">
    <location>
        <begin position="1"/>
        <end position="253"/>
    </location>
</feature>
<comment type="function">
    <text evidence="6">Binds to actin and affects the structure of the cytoskeleton. At high concentrations, profilin prevents the polymerization of actin, whereas it enhances it at low concentrations. By binding to PIP2, it inhibits the formation of IP3 and DG.</text>
</comment>
<sequence length="412" mass="43670">RGRPCHQPPPPQRRGNAPHPVTRATLQPDTKAQDSASRAADTEEKHIAARPRGSKASLRLLFLGCRERRGGHPSPPARGPKIRHPPQRHRARPAPAARGGRDCPGAVSLRAPASVSPRPSRDPPCQGAAEGSHARARARPAVSAENGGRCGKEQPPPPPPAQPLRSLPPLVSQPRGCGRPGGRARSEVRPSSLNPRPPSAAPRGGGRSVPAQSRLLPAPAPPSPAPPPPPPPATAAAAAAAPAAPRRPRCSAKGSKMAGWQSYVDNLMCDGCCQEAAIVGYCDAKYVWAATAGGVFQSITPIEIDMIVGKDREGFFTNGLTLGAKKCSVIRDSLYVDGDCTMDIRTKSQGGEPTYNVAVGRAGRDVKSNKQQREYQEEFLHYCGFFCVEMSYDFRFGGCVGRLKSANWGPPT</sequence>
<dbReference type="Gene3D" id="3.30.450.30">
    <property type="entry name" value="Dynein light chain 2a, cytoplasmic"/>
    <property type="match status" value="1"/>
</dbReference>
<dbReference type="GO" id="GO:0030036">
    <property type="term" value="P:actin cytoskeleton organization"/>
    <property type="evidence" value="ECO:0007669"/>
    <property type="project" value="InterPro"/>
</dbReference>
<dbReference type="SMART" id="SM00392">
    <property type="entry name" value="PROF"/>
    <property type="match status" value="1"/>
</dbReference>
<dbReference type="PRINTS" id="PR01639">
    <property type="entry name" value="PROFILINMAML"/>
</dbReference>
<proteinExistence type="inferred from homology"/>
<comment type="subcellular location">
    <subcellularLocation>
        <location evidence="1">Cytoplasm</location>
        <location evidence="1">Cytoskeleton</location>
    </subcellularLocation>
</comment>
<evidence type="ECO:0000313" key="9">
    <source>
        <dbReference type="Ensembl" id="ENSMMUP00000068278.1"/>
    </source>
</evidence>
<dbReference type="GO" id="GO:0003779">
    <property type="term" value="F:actin binding"/>
    <property type="evidence" value="ECO:0007669"/>
    <property type="project" value="UniProtKB-KW"/>
</dbReference>
<feature type="compositionally biased region" description="Polar residues" evidence="8">
    <location>
        <begin position="24"/>
        <end position="36"/>
    </location>
</feature>
<reference evidence="10" key="1">
    <citation type="journal article" date="2007" name="Science">
        <title>Evolutionary and biomedical insights from the rhesus macaque genome.</title>
        <authorList>
            <person name="Gibbs R.A."/>
            <person name="Rogers J."/>
            <person name="Katze M.G."/>
            <person name="Bumgarner R."/>
            <person name="Weinstock G.M."/>
            <person name="Mardis E.R."/>
            <person name="Remington K.A."/>
            <person name="Strausberg R.L."/>
            <person name="Venter J.C."/>
            <person name="Wilson R.K."/>
            <person name="Batzer M.A."/>
            <person name="Bustamante C.D."/>
            <person name="Eichler E.E."/>
            <person name="Hahn M.W."/>
            <person name="Hardison R.C."/>
            <person name="Makova K.D."/>
            <person name="Miller W."/>
            <person name="Milosavljevic A."/>
            <person name="Palermo R.E."/>
            <person name="Siepel A."/>
            <person name="Sikela J.M."/>
            <person name="Attaway T."/>
            <person name="Bell S."/>
            <person name="Bernard K.E."/>
            <person name="Buhay C.J."/>
            <person name="Chandrabose M.N."/>
            <person name="Dao M."/>
            <person name="Davis C."/>
            <person name="Delehaunty K.D."/>
            <person name="Ding Y."/>
            <person name="Dinh H.H."/>
            <person name="Dugan-Rocha S."/>
            <person name="Fulton L.A."/>
            <person name="Gabisi R.A."/>
            <person name="Garner T.T."/>
            <person name="Godfrey J."/>
            <person name="Hawes A.C."/>
            <person name="Hernandez J."/>
            <person name="Hines S."/>
            <person name="Holder M."/>
            <person name="Hume J."/>
            <person name="Jhangiani S.N."/>
            <person name="Joshi V."/>
            <person name="Khan Z.M."/>
            <person name="Kirkness E.F."/>
            <person name="Cree A."/>
            <person name="Fowler R.G."/>
            <person name="Lee S."/>
            <person name="Lewis L.R."/>
            <person name="Li Z."/>
            <person name="Liu Y.-S."/>
            <person name="Moore S.M."/>
            <person name="Muzny D."/>
            <person name="Nazareth L.V."/>
            <person name="Ngo D.N."/>
            <person name="Okwuonu G.O."/>
            <person name="Pai G."/>
            <person name="Parker D."/>
            <person name="Paul H.A."/>
            <person name="Pfannkoch C."/>
            <person name="Pohl C.S."/>
            <person name="Rogers Y.-H.C."/>
            <person name="Ruiz S.J."/>
            <person name="Sabo A."/>
            <person name="Santibanez J."/>
            <person name="Schneider B.W."/>
            <person name="Smith S.M."/>
            <person name="Sodergren E."/>
            <person name="Svatek A.F."/>
            <person name="Utterback T.R."/>
            <person name="Vattathil S."/>
            <person name="Warren W."/>
            <person name="White C.S."/>
            <person name="Chinwalla A.T."/>
            <person name="Feng Y."/>
            <person name="Halpern A.L."/>
            <person name="Hillier L.W."/>
            <person name="Huang X."/>
            <person name="Minx P."/>
            <person name="Nelson J.O."/>
            <person name="Pepin K.H."/>
            <person name="Qin X."/>
            <person name="Sutton G.G."/>
            <person name="Venter E."/>
            <person name="Walenz B.P."/>
            <person name="Wallis J.W."/>
            <person name="Worley K.C."/>
            <person name="Yang S.-P."/>
            <person name="Jones S.M."/>
            <person name="Marra M.A."/>
            <person name="Rocchi M."/>
            <person name="Schein J.E."/>
            <person name="Baertsch R."/>
            <person name="Clarke L."/>
            <person name="Csuros M."/>
            <person name="Glasscock J."/>
            <person name="Harris R.A."/>
            <person name="Havlak P."/>
            <person name="Jackson A.R."/>
            <person name="Jiang H."/>
            <person name="Liu Y."/>
            <person name="Messina D.N."/>
            <person name="Shen Y."/>
            <person name="Song H.X.-Z."/>
            <person name="Wylie T."/>
            <person name="Zhang L."/>
            <person name="Birney E."/>
            <person name="Han K."/>
            <person name="Konkel M.K."/>
            <person name="Lee J."/>
            <person name="Smit A.F.A."/>
            <person name="Ullmer B."/>
            <person name="Wang H."/>
            <person name="Xing J."/>
            <person name="Burhans R."/>
            <person name="Cheng Z."/>
            <person name="Karro J.E."/>
            <person name="Ma J."/>
            <person name="Raney B."/>
            <person name="She X."/>
            <person name="Cox M.J."/>
            <person name="Demuth J.P."/>
            <person name="Dumas L.J."/>
            <person name="Han S.-G."/>
            <person name="Hopkins J."/>
            <person name="Karimpour-Fard A."/>
            <person name="Kim Y.H."/>
            <person name="Pollack J.R."/>
            <person name="Vinar T."/>
            <person name="Addo-Quaye C."/>
            <person name="Degenhardt J."/>
            <person name="Denby A."/>
            <person name="Hubisz M.J."/>
            <person name="Indap A."/>
            <person name="Kosiol C."/>
            <person name="Lahn B.T."/>
            <person name="Lawson H.A."/>
            <person name="Marklein A."/>
            <person name="Nielsen R."/>
            <person name="Vallender E.J."/>
            <person name="Clark A.G."/>
            <person name="Ferguson B."/>
            <person name="Hernandez R.D."/>
            <person name="Hirani K."/>
            <person name="Kehrer-Sawatzki H."/>
            <person name="Kolb J."/>
            <person name="Patil S."/>
            <person name="Pu L.-L."/>
            <person name="Ren Y."/>
            <person name="Smith D.G."/>
            <person name="Wheeler D.A."/>
            <person name="Schenck I."/>
            <person name="Ball E.V."/>
            <person name="Chen R."/>
            <person name="Cooper D.N."/>
            <person name="Giardine B."/>
            <person name="Hsu F."/>
            <person name="Kent W.J."/>
            <person name="Lesk A."/>
            <person name="Nelson D.L."/>
            <person name="O'brien W.E."/>
            <person name="Pruefer K."/>
            <person name="Stenson P.D."/>
            <person name="Wallace J.C."/>
            <person name="Ke H."/>
            <person name="Liu X.-M."/>
            <person name="Wang P."/>
            <person name="Xiang A.P."/>
            <person name="Yang F."/>
            <person name="Barber G.P."/>
            <person name="Haussler D."/>
            <person name="Karolchik D."/>
            <person name="Kern A.D."/>
            <person name="Kuhn R.M."/>
            <person name="Smith K.E."/>
            <person name="Zwieg A.S."/>
        </authorList>
    </citation>
    <scope>NUCLEOTIDE SEQUENCE [LARGE SCALE GENOMIC DNA]</scope>
    <source>
        <strain evidence="10">17573</strain>
    </source>
</reference>
<feature type="compositionally biased region" description="Pro residues" evidence="8">
    <location>
        <begin position="1"/>
        <end position="12"/>
    </location>
</feature>
<dbReference type="InterPro" id="IPR005455">
    <property type="entry name" value="PFN_euk"/>
</dbReference>
<feature type="compositionally biased region" description="Basic residues" evidence="8">
    <location>
        <begin position="80"/>
        <end position="92"/>
    </location>
</feature>
<evidence type="ECO:0000256" key="3">
    <source>
        <dbReference type="ARBA" id="ARBA00022490"/>
    </source>
</evidence>
<dbReference type="VEuPathDB" id="HostDB:ENSMMUG00000049324"/>
<feature type="compositionally biased region" description="Pro residues" evidence="8">
    <location>
        <begin position="218"/>
        <end position="233"/>
    </location>
</feature>
<evidence type="ECO:0000256" key="6">
    <source>
        <dbReference type="ARBA" id="ARBA00025549"/>
    </source>
</evidence>
<dbReference type="GO" id="GO:0005856">
    <property type="term" value="C:cytoskeleton"/>
    <property type="evidence" value="ECO:0007669"/>
    <property type="project" value="UniProtKB-SubCell"/>
</dbReference>
<dbReference type="PANTHER" id="PTHR13936:SF15">
    <property type="entry name" value="PROFILIN-2"/>
    <property type="match status" value="1"/>
</dbReference>
<dbReference type="InterPro" id="IPR036140">
    <property type="entry name" value="PFN_sf"/>
</dbReference>
<evidence type="ECO:0000256" key="1">
    <source>
        <dbReference type="ARBA" id="ARBA00004245"/>
    </source>
</evidence>
<feature type="compositionally biased region" description="Low complexity" evidence="8">
    <location>
        <begin position="234"/>
        <end position="244"/>
    </location>
</feature>
<keyword evidence="4 7" id="KW-0009">Actin-binding</keyword>
<dbReference type="SMR" id="A0A5F7ZUG3"/>
<name>A0A5F7ZUG3_MACMU</name>